<dbReference type="PANTHER" id="PTHR42759:SF1">
    <property type="entry name" value="MAGNESIUM-CHELATASE SUBUNIT CHLD"/>
    <property type="match status" value="1"/>
</dbReference>
<feature type="domain" description="AAA+ ATPase" evidence="1">
    <location>
        <begin position="55"/>
        <end position="217"/>
    </location>
</feature>
<keyword evidence="3" id="KW-1185">Reference proteome</keyword>
<dbReference type="InterPro" id="IPR011704">
    <property type="entry name" value="ATPase_dyneun-rel_AAA"/>
</dbReference>
<reference evidence="2 3" key="1">
    <citation type="submission" date="2019-05" db="EMBL/GenBank/DDBJ databases">
        <title>The Complete Genome Sequence of the n-alkane-degrading Desulfoglaeba alkanexedens ALDC reveals multiple alkylsuccinate synthase gene clusters.</title>
        <authorList>
            <person name="Callaghan A.V."/>
            <person name="Davidova I.A."/>
            <person name="Duncan K.E."/>
            <person name="Morris B."/>
            <person name="McInerney M.J."/>
        </authorList>
    </citation>
    <scope>NUCLEOTIDE SEQUENCE [LARGE SCALE GENOMIC DNA]</scope>
    <source>
        <strain evidence="2 3">ALDC</strain>
    </source>
</reference>
<reference evidence="2 3" key="2">
    <citation type="submission" date="2019-05" db="EMBL/GenBank/DDBJ databases">
        <authorList>
            <person name="Suflita J.M."/>
            <person name="Marks C.R."/>
        </authorList>
    </citation>
    <scope>NUCLEOTIDE SEQUENCE [LARGE SCALE GENOMIC DNA]</scope>
    <source>
        <strain evidence="2 3">ALDC</strain>
    </source>
</reference>
<dbReference type="SUPFAM" id="SSF52540">
    <property type="entry name" value="P-loop containing nucleoside triphosphate hydrolases"/>
    <property type="match status" value="1"/>
</dbReference>
<dbReference type="PANTHER" id="PTHR42759">
    <property type="entry name" value="MOXR FAMILY PROTEIN"/>
    <property type="match status" value="1"/>
</dbReference>
<dbReference type="Pfam" id="PF07728">
    <property type="entry name" value="AAA_5"/>
    <property type="match status" value="1"/>
</dbReference>
<dbReference type="InterPro" id="IPR027417">
    <property type="entry name" value="P-loop_NTPase"/>
</dbReference>
<organism evidence="2 3">
    <name type="scientific">Desulfoglaeba alkanexedens ALDC</name>
    <dbReference type="NCBI Taxonomy" id="980445"/>
    <lineage>
        <taxon>Bacteria</taxon>
        <taxon>Pseudomonadati</taxon>
        <taxon>Thermodesulfobacteriota</taxon>
        <taxon>Syntrophobacteria</taxon>
        <taxon>Syntrophobacterales</taxon>
        <taxon>Syntrophobacteraceae</taxon>
        <taxon>Desulfoglaeba</taxon>
    </lineage>
</organism>
<evidence type="ECO:0000313" key="2">
    <source>
        <dbReference type="EMBL" id="QCQ23517.1"/>
    </source>
</evidence>
<dbReference type="KEGG" id="dax:FDQ92_09165"/>
<dbReference type="EMBL" id="CP040098">
    <property type="protein sequence ID" value="QCQ23517.1"/>
    <property type="molecule type" value="Genomic_DNA"/>
</dbReference>
<gene>
    <name evidence="2" type="ORF">FDQ92_09165</name>
</gene>
<evidence type="ECO:0000259" key="1">
    <source>
        <dbReference type="SMART" id="SM00382"/>
    </source>
</evidence>
<protein>
    <submittedName>
        <fullName evidence="2">MoxR family ATPase</fullName>
    </submittedName>
</protein>
<dbReference type="OrthoDB" id="9783370at2"/>
<sequence length="305" mass="34718">MGSLRNLPPEGKLIYDGFKTSHKGEHVKRPLRFEGTDRYHLNPELREIVNIAIALEKPLLLTGEAGTGKTQLAFEIARALDLQMEEARCKSTFKGEELCYVYDTVLRLNDSRFGSGDTGRDVNNIWDYIRFGPIGRAFTADDRRVLLLDEIDKTDSDTQDNLLDVLEDGSFIIREINHRVAARQRPIIIITSNAKRELSDPFLRRCFCHYIPFPTPEEMTEIVRLHHPDIPEPFLEAALTAFYRLREQGFEKPPATAELLDWIGALKESGARGPGAGKDMAHLGTLLKRTQDILKFKGVPRPFRF</sequence>
<dbReference type="SMART" id="SM00382">
    <property type="entry name" value="AAA"/>
    <property type="match status" value="1"/>
</dbReference>
<dbReference type="Gene3D" id="3.40.50.300">
    <property type="entry name" value="P-loop containing nucleotide triphosphate hydrolases"/>
    <property type="match status" value="1"/>
</dbReference>
<dbReference type="Proteomes" id="UP000298602">
    <property type="component" value="Chromosome"/>
</dbReference>
<proteinExistence type="predicted"/>
<dbReference type="InterPro" id="IPR003593">
    <property type="entry name" value="AAA+_ATPase"/>
</dbReference>
<accession>A0A4P8L629</accession>
<dbReference type="AlphaFoldDB" id="A0A4P8L629"/>
<evidence type="ECO:0000313" key="3">
    <source>
        <dbReference type="Proteomes" id="UP000298602"/>
    </source>
</evidence>
<dbReference type="GO" id="GO:0016887">
    <property type="term" value="F:ATP hydrolysis activity"/>
    <property type="evidence" value="ECO:0007669"/>
    <property type="project" value="InterPro"/>
</dbReference>
<dbReference type="GO" id="GO:0005524">
    <property type="term" value="F:ATP binding"/>
    <property type="evidence" value="ECO:0007669"/>
    <property type="project" value="InterPro"/>
</dbReference>
<name>A0A4P8L629_9BACT</name>
<dbReference type="InterPro" id="IPR050764">
    <property type="entry name" value="CbbQ/NirQ/NorQ/GpvN"/>
</dbReference>